<dbReference type="RefSeq" id="WP_078348105.1">
    <property type="nucleotide sequence ID" value="NZ_MBTF01000011.1"/>
</dbReference>
<protein>
    <submittedName>
        <fullName evidence="1">Uncharacterized protein</fullName>
    </submittedName>
</protein>
<accession>A0A1S9PG87</accession>
<comment type="caution">
    <text evidence="1">The sequence shown here is derived from an EMBL/GenBank/DDBJ whole genome shotgun (WGS) entry which is preliminary data.</text>
</comment>
<dbReference type="AlphaFoldDB" id="A0A1S9PG87"/>
<reference evidence="1 2" key="1">
    <citation type="submission" date="2016-07" db="EMBL/GenBank/DDBJ databases">
        <title>Genomic analysis of zinc-resistant bacterium Mucilaginibacter pedocola TBZ30.</title>
        <authorList>
            <person name="Huang J."/>
            <person name="Tang J."/>
        </authorList>
    </citation>
    <scope>NUCLEOTIDE SEQUENCE [LARGE SCALE GENOMIC DNA]</scope>
    <source>
        <strain evidence="1 2">TBZ30</strain>
    </source>
</reference>
<name>A0A1S9PG87_9SPHI</name>
<keyword evidence="2" id="KW-1185">Reference proteome</keyword>
<evidence type="ECO:0000313" key="1">
    <source>
        <dbReference type="EMBL" id="OOQ59956.1"/>
    </source>
</evidence>
<sequence length="408" mass="44102">MKTEQTRLTEGQLIATVLPPEIKITDKPGQVMIGNVDVSVTNNGEAIDIGSIYITLPCGDTQADLVVPNTEGNIIAKEGLPDWKIEPSPDGVPGKFKAIPNDGAFSLGNGRSVGFTFSQITLSHLQGDAEVGVKVFPPDGNTPILDAKGRITKILDVKAEIALTSITTVVTAKQAVKLEYKGKGVNTFTLSESTSKEKHTDTKDGEIIKNPAVTTIYTLEGKTADIRLQTQLTVSVLPPKFKMLTVDSFTVDKGANALLSWTTEDADSVIAELNGKVIEPPYPTTGDKVGIGPFDAAGEIDIWPVMNGVKGEKNTFRIKMNPPRVDSFNITALPLQPNQKCTFKLDWVIKNAARFEITEHYAGQQQVTVLPVPTGATTFNVTPSHERTDYKITVFALAKDKEEQPITT</sequence>
<gene>
    <name evidence="1" type="ORF">BC343_27785</name>
</gene>
<dbReference type="EMBL" id="MBTF01000011">
    <property type="protein sequence ID" value="OOQ59956.1"/>
    <property type="molecule type" value="Genomic_DNA"/>
</dbReference>
<organism evidence="1 2">
    <name type="scientific">Mucilaginibacter pedocola</name>
    <dbReference type="NCBI Taxonomy" id="1792845"/>
    <lineage>
        <taxon>Bacteria</taxon>
        <taxon>Pseudomonadati</taxon>
        <taxon>Bacteroidota</taxon>
        <taxon>Sphingobacteriia</taxon>
        <taxon>Sphingobacteriales</taxon>
        <taxon>Sphingobacteriaceae</taxon>
        <taxon>Mucilaginibacter</taxon>
    </lineage>
</organism>
<dbReference type="STRING" id="1792845.BC343_27785"/>
<proteinExistence type="predicted"/>
<dbReference type="Proteomes" id="UP000189739">
    <property type="component" value="Unassembled WGS sequence"/>
</dbReference>
<evidence type="ECO:0000313" key="2">
    <source>
        <dbReference type="Proteomes" id="UP000189739"/>
    </source>
</evidence>